<reference evidence="3 4" key="1">
    <citation type="submission" date="2019-04" db="EMBL/GenBank/DDBJ databases">
        <title>Microbes associate with the intestines of laboratory mice.</title>
        <authorList>
            <person name="Navarre W."/>
            <person name="Wong E."/>
            <person name="Huang K.C."/>
            <person name="Tropini C."/>
            <person name="Ng K."/>
            <person name="Yu B."/>
        </authorList>
    </citation>
    <scope>NUCLEOTIDE SEQUENCE [LARGE SCALE GENOMIC DNA]</scope>
    <source>
        <strain evidence="3 4">NM83_B4-11</strain>
    </source>
</reference>
<feature type="compositionally biased region" description="Basic and acidic residues" evidence="1">
    <location>
        <begin position="16"/>
        <end position="53"/>
    </location>
</feature>
<accession>A0ABY2QG76</accession>
<name>A0ABY2QG76_9SPHN</name>
<feature type="region of interest" description="Disordered" evidence="1">
    <location>
        <begin position="1"/>
        <end position="53"/>
    </location>
</feature>
<organism evidence="3 4">
    <name type="scientific">Sphingomonas olei</name>
    <dbReference type="NCBI Taxonomy" id="1886787"/>
    <lineage>
        <taxon>Bacteria</taxon>
        <taxon>Pseudomonadati</taxon>
        <taxon>Pseudomonadota</taxon>
        <taxon>Alphaproteobacteria</taxon>
        <taxon>Sphingomonadales</taxon>
        <taxon>Sphingomonadaceae</taxon>
        <taxon>Sphingomonas</taxon>
    </lineage>
</organism>
<evidence type="ECO:0000313" key="3">
    <source>
        <dbReference type="EMBL" id="THG39280.1"/>
    </source>
</evidence>
<comment type="caution">
    <text evidence="3">The sequence shown here is derived from an EMBL/GenBank/DDBJ whole genome shotgun (WGS) entry which is preliminary data.</text>
</comment>
<proteinExistence type="predicted"/>
<sequence>MTDANTQTNKQGSSADHNESLRERATHAYESALERAGETVETSKEGARDAAHKATDFIEGNPLGALAGGLALGAVVGALLPRSEREKKILAPVGKTVSAAAIAALAAAKEAGRGELEELGLTKDAARGQAKSLFQGVVKAASHAGTAAAEAGREQIKPAH</sequence>
<keyword evidence="2" id="KW-0472">Membrane</keyword>
<dbReference type="RefSeq" id="WP_136451750.1">
    <property type="nucleotide sequence ID" value="NZ_SSTI01000008.1"/>
</dbReference>
<dbReference type="EMBL" id="SSTI01000008">
    <property type="protein sequence ID" value="THG39280.1"/>
    <property type="molecule type" value="Genomic_DNA"/>
</dbReference>
<evidence type="ECO:0000256" key="1">
    <source>
        <dbReference type="SAM" id="MobiDB-lite"/>
    </source>
</evidence>
<feature type="transmembrane region" description="Helical" evidence="2">
    <location>
        <begin position="63"/>
        <end position="80"/>
    </location>
</feature>
<protein>
    <recommendedName>
        <fullName evidence="5">DUF883 domain-containing protein</fullName>
    </recommendedName>
</protein>
<feature type="compositionally biased region" description="Polar residues" evidence="1">
    <location>
        <begin position="1"/>
        <end position="15"/>
    </location>
</feature>
<dbReference type="Proteomes" id="UP000308038">
    <property type="component" value="Unassembled WGS sequence"/>
</dbReference>
<evidence type="ECO:0000256" key="2">
    <source>
        <dbReference type="SAM" id="Phobius"/>
    </source>
</evidence>
<keyword evidence="4" id="KW-1185">Reference proteome</keyword>
<evidence type="ECO:0008006" key="5">
    <source>
        <dbReference type="Google" id="ProtNLM"/>
    </source>
</evidence>
<keyword evidence="2" id="KW-1133">Transmembrane helix</keyword>
<gene>
    <name evidence="3" type="ORF">E5988_11290</name>
</gene>
<keyword evidence="2" id="KW-0812">Transmembrane</keyword>
<evidence type="ECO:0000313" key="4">
    <source>
        <dbReference type="Proteomes" id="UP000308038"/>
    </source>
</evidence>